<feature type="compositionally biased region" description="Low complexity" evidence="1">
    <location>
        <begin position="1"/>
        <end position="34"/>
    </location>
</feature>
<comment type="caution">
    <text evidence="2">The sequence shown here is derived from an EMBL/GenBank/DDBJ whole genome shotgun (WGS) entry which is preliminary data.</text>
</comment>
<proteinExistence type="predicted"/>
<feature type="non-terminal residue" evidence="2">
    <location>
        <position position="1"/>
    </location>
</feature>
<sequence>AVTTAGPTGPAAAGPRGSGPRRAARAADTAGARGHVARRRAGPRRTRAGRSGTRHRARDGPIDRLGRRERVVADPRRAGGGLG</sequence>
<feature type="non-terminal residue" evidence="2">
    <location>
        <position position="83"/>
    </location>
</feature>
<evidence type="ECO:0000256" key="1">
    <source>
        <dbReference type="SAM" id="MobiDB-lite"/>
    </source>
</evidence>
<gene>
    <name evidence="2" type="ORF">XV03_24655</name>
</gene>
<reference evidence="2 3" key="1">
    <citation type="journal article" date="2017" name="Genome Biol. Evol.">
        <title>Population Structure and Local Adaptation of MAC Lung Disease Agent Mycobacterium avium subsp. hominissuis.</title>
        <authorList>
            <person name="Yano H."/>
            <person name="Iwamoto T."/>
            <person name="Nishiuchi Y."/>
            <person name="Nakajima C."/>
            <person name="Starkova D.A."/>
            <person name="Mokrousov I."/>
            <person name="Narvskaya O."/>
            <person name="Yoshida S."/>
            <person name="Arikawa K."/>
            <person name="Nakanishi N."/>
            <person name="Osaki K."/>
            <person name="Nakagawa I."/>
            <person name="Ato M."/>
            <person name="Suzuki Y."/>
            <person name="Maruyama F."/>
        </authorList>
    </citation>
    <scope>NUCLEOTIDE SEQUENCE [LARGE SCALE GENOMIC DNA]</scope>
    <source>
        <strain evidence="2 3">OCU466</strain>
    </source>
</reference>
<accession>A0A2A3L1J2</accession>
<dbReference type="AlphaFoldDB" id="A0A2A3L1J2"/>
<protein>
    <submittedName>
        <fullName evidence="2">Uncharacterized protein</fullName>
    </submittedName>
</protein>
<dbReference type="Proteomes" id="UP000218842">
    <property type="component" value="Unassembled WGS sequence"/>
</dbReference>
<evidence type="ECO:0000313" key="3">
    <source>
        <dbReference type="Proteomes" id="UP000218842"/>
    </source>
</evidence>
<feature type="compositionally biased region" description="Basic and acidic residues" evidence="1">
    <location>
        <begin position="58"/>
        <end position="77"/>
    </location>
</feature>
<feature type="region of interest" description="Disordered" evidence="1">
    <location>
        <begin position="1"/>
        <end position="83"/>
    </location>
</feature>
<name>A0A2A3L1J2_MYCAV</name>
<evidence type="ECO:0000313" key="2">
    <source>
        <dbReference type="EMBL" id="PBJ29043.1"/>
    </source>
</evidence>
<organism evidence="2 3">
    <name type="scientific">Mycobacterium avium subsp. hominissuis</name>
    <dbReference type="NCBI Taxonomy" id="439334"/>
    <lineage>
        <taxon>Bacteria</taxon>
        <taxon>Bacillati</taxon>
        <taxon>Actinomycetota</taxon>
        <taxon>Actinomycetes</taxon>
        <taxon>Mycobacteriales</taxon>
        <taxon>Mycobacteriaceae</taxon>
        <taxon>Mycobacterium</taxon>
        <taxon>Mycobacterium avium complex (MAC)</taxon>
    </lineage>
</organism>
<dbReference type="EMBL" id="LBGZ01000160">
    <property type="protein sequence ID" value="PBJ29043.1"/>
    <property type="molecule type" value="Genomic_DNA"/>
</dbReference>
<feature type="compositionally biased region" description="Basic residues" evidence="1">
    <location>
        <begin position="35"/>
        <end position="57"/>
    </location>
</feature>